<dbReference type="PROSITE" id="PS50012">
    <property type="entry name" value="RCC1_3"/>
    <property type="match status" value="1"/>
</dbReference>
<sequence length="315" mass="33468">MQILYATGFNAWGQLQMTVESKEEPDDFETFTRVLDARSITLIRPSLTYTMVVTSERTVTAGVLPVANATGYLHIAEALNGRVVVHNEKDGALRQYQSVVELAEEGEFTCFPGFPDVVQIVAYSVGFAVLTTGGCVWTWGDARFPECLGRAVSQSPAHIPGRVTALEDLPTGPIVKLAAGGYVLAALTKGHDLYCWGGYPGQQSAVLDGLTGEPVPVIVSVGATDRDADQIDEAEIVDVGVGENHMIVLTADGTVCGIGSNGNGQLGLGRERQSAMQSNVSTAWTKVSGITSERGERVTGVYAGPRSSFIVVTRE</sequence>
<dbReference type="Pfam" id="PF13540">
    <property type="entry name" value="RCC1_2"/>
    <property type="match status" value="1"/>
</dbReference>
<protein>
    <submittedName>
        <fullName evidence="2">Uncharacterized protein</fullName>
    </submittedName>
</protein>
<dbReference type="PANTHER" id="PTHR45982:SF1">
    <property type="entry name" value="REGULATOR OF CHROMOSOME CONDENSATION"/>
    <property type="match status" value="1"/>
</dbReference>
<dbReference type="EMBL" id="CAWUON010000213">
    <property type="protein sequence ID" value="CAK7275412.1"/>
    <property type="molecule type" value="Genomic_DNA"/>
</dbReference>
<organism evidence="2 3">
    <name type="scientific">Sporothrix epigloea</name>
    <dbReference type="NCBI Taxonomy" id="1892477"/>
    <lineage>
        <taxon>Eukaryota</taxon>
        <taxon>Fungi</taxon>
        <taxon>Dikarya</taxon>
        <taxon>Ascomycota</taxon>
        <taxon>Pezizomycotina</taxon>
        <taxon>Sordariomycetes</taxon>
        <taxon>Sordariomycetidae</taxon>
        <taxon>Ophiostomatales</taxon>
        <taxon>Ophiostomataceae</taxon>
        <taxon>Sporothrix</taxon>
    </lineage>
</organism>
<gene>
    <name evidence="2" type="ORF">SEPCBS119000_006680</name>
</gene>
<dbReference type="PANTHER" id="PTHR45982">
    <property type="entry name" value="REGULATOR OF CHROMOSOME CONDENSATION"/>
    <property type="match status" value="1"/>
</dbReference>
<dbReference type="InterPro" id="IPR000408">
    <property type="entry name" value="Reg_chr_condens"/>
</dbReference>
<dbReference type="Gene3D" id="2.130.10.30">
    <property type="entry name" value="Regulator of chromosome condensation 1/beta-lactamase-inhibitor protein II"/>
    <property type="match status" value="1"/>
</dbReference>
<dbReference type="InterPro" id="IPR051553">
    <property type="entry name" value="Ran_GTPase-activating"/>
</dbReference>
<evidence type="ECO:0000313" key="3">
    <source>
        <dbReference type="Proteomes" id="UP001642502"/>
    </source>
</evidence>
<comment type="caution">
    <text evidence="2">The sequence shown here is derived from an EMBL/GenBank/DDBJ whole genome shotgun (WGS) entry which is preliminary data.</text>
</comment>
<reference evidence="2 3" key="1">
    <citation type="submission" date="2024-01" db="EMBL/GenBank/DDBJ databases">
        <authorList>
            <person name="Allen C."/>
            <person name="Tagirdzhanova G."/>
        </authorList>
    </citation>
    <scope>NUCLEOTIDE SEQUENCE [LARGE SCALE GENOMIC DNA]</scope>
    <source>
        <strain evidence="2 3">CBS 119000</strain>
    </source>
</reference>
<dbReference type="Proteomes" id="UP001642502">
    <property type="component" value="Unassembled WGS sequence"/>
</dbReference>
<keyword evidence="3" id="KW-1185">Reference proteome</keyword>
<evidence type="ECO:0000313" key="2">
    <source>
        <dbReference type="EMBL" id="CAK7275412.1"/>
    </source>
</evidence>
<feature type="repeat" description="RCC1" evidence="1">
    <location>
        <begin position="134"/>
        <end position="190"/>
    </location>
</feature>
<accession>A0ABP0E7J4</accession>
<dbReference type="SUPFAM" id="SSF50985">
    <property type="entry name" value="RCC1/BLIP-II"/>
    <property type="match status" value="1"/>
</dbReference>
<proteinExistence type="predicted"/>
<dbReference type="InterPro" id="IPR009091">
    <property type="entry name" value="RCC1/BLIP-II"/>
</dbReference>
<name>A0ABP0E7J4_9PEZI</name>
<evidence type="ECO:0000256" key="1">
    <source>
        <dbReference type="PROSITE-ProRule" id="PRU00235"/>
    </source>
</evidence>